<feature type="compositionally biased region" description="Basic and acidic residues" evidence="2">
    <location>
        <begin position="1273"/>
        <end position="1291"/>
    </location>
</feature>
<accession>A0A0C3EE59</accession>
<dbReference type="PANTHER" id="PTHR12296:SF31">
    <property type="entry name" value="DENN (AEX-3) DOMAIN PROTEIN (AFU_ORTHOLOGUE AFUA_6G11200)"/>
    <property type="match status" value="1"/>
</dbReference>
<feature type="compositionally biased region" description="Low complexity" evidence="2">
    <location>
        <begin position="1183"/>
        <end position="1194"/>
    </location>
</feature>
<feature type="compositionally biased region" description="Polar residues" evidence="2">
    <location>
        <begin position="1134"/>
        <end position="1150"/>
    </location>
</feature>
<feature type="domain" description="cDENN" evidence="3">
    <location>
        <begin position="461"/>
        <end position="668"/>
    </location>
</feature>
<organism evidence="4 5">
    <name type="scientific">Scleroderma citrinum Foug A</name>
    <dbReference type="NCBI Taxonomy" id="1036808"/>
    <lineage>
        <taxon>Eukaryota</taxon>
        <taxon>Fungi</taxon>
        <taxon>Dikarya</taxon>
        <taxon>Basidiomycota</taxon>
        <taxon>Agaricomycotina</taxon>
        <taxon>Agaricomycetes</taxon>
        <taxon>Agaricomycetidae</taxon>
        <taxon>Boletales</taxon>
        <taxon>Sclerodermatineae</taxon>
        <taxon>Sclerodermataceae</taxon>
        <taxon>Scleroderma</taxon>
    </lineage>
</organism>
<evidence type="ECO:0000259" key="3">
    <source>
        <dbReference type="SMART" id="SM00799"/>
    </source>
</evidence>
<feature type="compositionally biased region" description="Low complexity" evidence="2">
    <location>
        <begin position="22"/>
        <end position="47"/>
    </location>
</feature>
<feature type="compositionally biased region" description="Polar residues" evidence="2">
    <location>
        <begin position="1237"/>
        <end position="1272"/>
    </location>
</feature>
<dbReference type="GO" id="GO:0032483">
    <property type="term" value="P:regulation of Rab protein signal transduction"/>
    <property type="evidence" value="ECO:0007669"/>
    <property type="project" value="TreeGrafter"/>
</dbReference>
<dbReference type="GO" id="GO:0031410">
    <property type="term" value="C:cytoplasmic vesicle"/>
    <property type="evidence" value="ECO:0007669"/>
    <property type="project" value="TreeGrafter"/>
</dbReference>
<dbReference type="InParanoid" id="A0A0C3EE59"/>
<reference evidence="4 5" key="1">
    <citation type="submission" date="2014-04" db="EMBL/GenBank/DDBJ databases">
        <authorList>
            <consortium name="DOE Joint Genome Institute"/>
            <person name="Kuo A."/>
            <person name="Kohler A."/>
            <person name="Nagy L.G."/>
            <person name="Floudas D."/>
            <person name="Copeland A."/>
            <person name="Barry K.W."/>
            <person name="Cichocki N."/>
            <person name="Veneault-Fourrey C."/>
            <person name="LaButti K."/>
            <person name="Lindquist E.A."/>
            <person name="Lipzen A."/>
            <person name="Lundell T."/>
            <person name="Morin E."/>
            <person name="Murat C."/>
            <person name="Sun H."/>
            <person name="Tunlid A."/>
            <person name="Henrissat B."/>
            <person name="Grigoriev I.V."/>
            <person name="Hibbett D.S."/>
            <person name="Martin F."/>
            <person name="Nordberg H.P."/>
            <person name="Cantor M.N."/>
            <person name="Hua S.X."/>
        </authorList>
    </citation>
    <scope>NUCLEOTIDE SEQUENCE [LARGE SCALE GENOMIC DNA]</scope>
    <source>
        <strain evidence="4 5">Foug A</strain>
    </source>
</reference>
<dbReference type="EMBL" id="KN822018">
    <property type="protein sequence ID" value="KIM66191.1"/>
    <property type="molecule type" value="Genomic_DNA"/>
</dbReference>
<feature type="region of interest" description="Disordered" evidence="2">
    <location>
        <begin position="521"/>
        <end position="540"/>
    </location>
</feature>
<dbReference type="Gene3D" id="3.40.50.11500">
    <property type="match status" value="1"/>
</dbReference>
<evidence type="ECO:0000313" key="4">
    <source>
        <dbReference type="EMBL" id="KIM66191.1"/>
    </source>
</evidence>
<feature type="region of interest" description="Disordered" evidence="2">
    <location>
        <begin position="1073"/>
        <end position="1328"/>
    </location>
</feature>
<feature type="compositionally biased region" description="Polar residues" evidence="2">
    <location>
        <begin position="1292"/>
        <end position="1311"/>
    </location>
</feature>
<keyword evidence="5" id="KW-1185">Reference proteome</keyword>
<name>A0A0C3EE59_9AGAM</name>
<dbReference type="Pfam" id="PF02141">
    <property type="entry name" value="DENN"/>
    <property type="match status" value="1"/>
</dbReference>
<feature type="region of interest" description="Disordered" evidence="2">
    <location>
        <begin position="385"/>
        <end position="427"/>
    </location>
</feature>
<feature type="region of interest" description="Disordered" evidence="2">
    <location>
        <begin position="1009"/>
        <end position="1035"/>
    </location>
</feature>
<gene>
    <name evidence="4" type="ORF">SCLCIDRAFT_111126</name>
</gene>
<dbReference type="OrthoDB" id="6019893at2759"/>
<sequence>MLKNRLSDQSFAPANRKASIKSTASASPSNTNPNTSNSNKVASSSSHLIISTSDNTTTSPLDPALADELDYITVSAPDKVSAEKCDSQRPVRQLDKASRILGIAHRRSMEPIPASNRTSIVSARSVPNTPTQHIPSLPLTSLYVVSGLPKSPHTWTLADPDAVLGLHHSEGAVARWWRPEVLGSTVSPGAGGGKKKKKGAKGEEVHKGAGALSKAEVAKMLSKALKLSFPREIEIIASTLQPASTVHTFTFTLPAPSTPLAPVPSDVGLLRTSVLTADRSSAAPTFAYPYTDDPFANARPSSAYLGPPSVLAPPPTAPSSPLYEKQMTTGTSSSGTITYHGVCLTVWSHADAERSAAIRRTLEAGRSRKESAQSLVASRLKVLRSSVGPGSANGSPGESGRRSGKRSGRGPWTGTDGETDGEGAETDAGAISESDFDVASTVNGHGPGESTLFLPGDTVFWLPYALALVSRHPIYDLMRDYLTLSWARFSKDVQSHTLQISKILAHPAPRAGELIKLDASLAPVPPSSRPGSTNATDRSEETNLEVIARFPGGLDFGRGLVDINFTMWPLFKALNIDNILTCCEIALAPTGRVLFYSRHPAMLGIAVSTIKYLVELRGWNGIALPAVHARDARIYIDDPGPWILGLATEARYAVRPAPEICVVDLDINYLSCPSPPSGVVSAKQQRDRYRQRLLTAFEPHYHPDHCVPSEFKEAFPAGRFRPVCKVQAKRGGEMAAVADTIKPPEWWHSTRIIQAFDAVLEDKFKKPSLFKRLSSFGAIRRLPQLTAAEQHIQLSIRKRATAFVDARDDLETKIGRLSRRLNFLMTEADLWRDKFVTFEQYAERLSVEADQLRGKIGKEQRETKRLSGLVSLTAAEKAKLQQRLTDTEKAHKEALIELHRMRETMERMEEERAEMVAEVEAQIERALASMAVDVDESDYCEEMGSRPASRMSASAQSTRDARSRRASDAVKNSCEGTGSRLRSVGTESTLAESFEGMDDTLVHDKVDRDTTTITEEEEISASPSRKKRFSATQEENVQDGMMAVDEGISERSDRIAQKVLQIQQKLESALASERIQDWKSRSLGRHGTGSGYGTDERGEESSDAAVPVRARPPRGTKLVNNPPTRAKRRERSDTMSTNQTGSATTITRGSLDTVLIPRRSPSLNRGDNIPGHFESETVEANATEDVTPTPTTETQSLRKIASGASLSALSPEVPVTTPTTPALTPALSSTTDDSDTEFQSAYSTSPRGSYGSFESSKLATYNDSDDSGSATDRTGEKHITEFTKLPTRERISSTATAILQNQPSPTASDVTVSPRARIPSVRRQETTT</sequence>
<feature type="region of interest" description="Disordered" evidence="2">
    <location>
        <begin position="185"/>
        <end position="207"/>
    </location>
</feature>
<feature type="compositionally biased region" description="Low complexity" evidence="2">
    <location>
        <begin position="1213"/>
        <end position="1231"/>
    </location>
</feature>
<feature type="region of interest" description="Disordered" evidence="2">
    <location>
        <begin position="942"/>
        <end position="987"/>
    </location>
</feature>
<feature type="coiled-coil region" evidence="1">
    <location>
        <begin position="807"/>
        <end position="925"/>
    </location>
</feature>
<dbReference type="InterPro" id="IPR001194">
    <property type="entry name" value="cDENN_dom"/>
</dbReference>
<dbReference type="STRING" id="1036808.A0A0C3EE59"/>
<evidence type="ECO:0000256" key="1">
    <source>
        <dbReference type="SAM" id="Coils"/>
    </source>
</evidence>
<dbReference type="SMART" id="SM00799">
    <property type="entry name" value="DENN"/>
    <property type="match status" value="1"/>
</dbReference>
<evidence type="ECO:0000256" key="2">
    <source>
        <dbReference type="SAM" id="MobiDB-lite"/>
    </source>
</evidence>
<dbReference type="Proteomes" id="UP000053989">
    <property type="component" value="Unassembled WGS sequence"/>
</dbReference>
<feature type="compositionally biased region" description="Basic and acidic residues" evidence="2">
    <location>
        <begin position="959"/>
        <end position="968"/>
    </location>
</feature>
<dbReference type="InterPro" id="IPR051696">
    <property type="entry name" value="DENN_Domain_GEFs"/>
</dbReference>
<reference evidence="5" key="2">
    <citation type="submission" date="2015-01" db="EMBL/GenBank/DDBJ databases">
        <title>Evolutionary Origins and Diversification of the Mycorrhizal Mutualists.</title>
        <authorList>
            <consortium name="DOE Joint Genome Institute"/>
            <consortium name="Mycorrhizal Genomics Consortium"/>
            <person name="Kohler A."/>
            <person name="Kuo A."/>
            <person name="Nagy L.G."/>
            <person name="Floudas D."/>
            <person name="Copeland A."/>
            <person name="Barry K.W."/>
            <person name="Cichocki N."/>
            <person name="Veneault-Fourrey C."/>
            <person name="LaButti K."/>
            <person name="Lindquist E.A."/>
            <person name="Lipzen A."/>
            <person name="Lundell T."/>
            <person name="Morin E."/>
            <person name="Murat C."/>
            <person name="Riley R."/>
            <person name="Ohm R."/>
            <person name="Sun H."/>
            <person name="Tunlid A."/>
            <person name="Henrissat B."/>
            <person name="Grigoriev I.V."/>
            <person name="Hibbett D.S."/>
            <person name="Martin F."/>
        </authorList>
    </citation>
    <scope>NUCLEOTIDE SEQUENCE [LARGE SCALE GENOMIC DNA]</scope>
    <source>
        <strain evidence="5">Foug A</strain>
    </source>
</reference>
<evidence type="ECO:0000313" key="5">
    <source>
        <dbReference type="Proteomes" id="UP000053989"/>
    </source>
</evidence>
<dbReference type="HOGENOM" id="CLU_004288_0_0_1"/>
<dbReference type="PANTHER" id="PTHR12296">
    <property type="entry name" value="DENN DOMAIN-CONTAINING PROTEIN 4"/>
    <property type="match status" value="1"/>
</dbReference>
<dbReference type="InterPro" id="IPR043153">
    <property type="entry name" value="DENN_C"/>
</dbReference>
<keyword evidence="1" id="KW-0175">Coiled coil</keyword>
<feature type="region of interest" description="Disordered" evidence="2">
    <location>
        <begin position="306"/>
        <end position="334"/>
    </location>
</feature>
<proteinExistence type="predicted"/>
<protein>
    <recommendedName>
        <fullName evidence="3">cDENN domain-containing protein</fullName>
    </recommendedName>
</protein>
<feature type="region of interest" description="Disordered" evidence="2">
    <location>
        <begin position="1"/>
        <end position="47"/>
    </location>
</feature>